<feature type="compositionally biased region" description="Low complexity" evidence="4">
    <location>
        <begin position="852"/>
        <end position="864"/>
    </location>
</feature>
<dbReference type="PANTHER" id="PTHR31308">
    <property type="match status" value="1"/>
</dbReference>
<dbReference type="PANTHER" id="PTHR31308:SF5">
    <property type="entry name" value="ERGOSTERYL-BETA-GLUCOSIDASE"/>
    <property type="match status" value="1"/>
</dbReference>
<gene>
    <name evidence="6" type="primary">ABSGL_05275.1 scaffold 6884</name>
</gene>
<keyword evidence="2" id="KW-0378">Hydrolase</keyword>
<dbReference type="GO" id="GO:1904462">
    <property type="term" value="P:ergosteryl 3-beta-D-glucoside catabolic process"/>
    <property type="evidence" value="ECO:0007669"/>
    <property type="project" value="TreeGrafter"/>
</dbReference>
<evidence type="ECO:0000313" key="6">
    <source>
        <dbReference type="EMBL" id="SAL99630.1"/>
    </source>
</evidence>
<dbReference type="GO" id="GO:0000272">
    <property type="term" value="P:polysaccharide catabolic process"/>
    <property type="evidence" value="ECO:0007669"/>
    <property type="project" value="InterPro"/>
</dbReference>
<dbReference type="EMBL" id="LT552933">
    <property type="protein sequence ID" value="SAL99630.1"/>
    <property type="molecule type" value="Genomic_DNA"/>
</dbReference>
<feature type="compositionally biased region" description="Basic residues" evidence="4">
    <location>
        <begin position="865"/>
        <end position="876"/>
    </location>
</feature>
<dbReference type="Proteomes" id="UP000078561">
    <property type="component" value="Unassembled WGS sequence"/>
</dbReference>
<organism evidence="6">
    <name type="scientific">Absidia glauca</name>
    <name type="common">Pin mould</name>
    <dbReference type="NCBI Taxonomy" id="4829"/>
    <lineage>
        <taxon>Eukaryota</taxon>
        <taxon>Fungi</taxon>
        <taxon>Fungi incertae sedis</taxon>
        <taxon>Mucoromycota</taxon>
        <taxon>Mucoromycotina</taxon>
        <taxon>Mucoromycetes</taxon>
        <taxon>Mucorales</taxon>
        <taxon>Cunninghamellaceae</taxon>
        <taxon>Absidia</taxon>
    </lineage>
</organism>
<sequence>MIDLNGPFFVDKETKRTLLFHGINVGGGAKLPVGVPSHSRQGFWVDYDRKVTFVGRPFPLEEADLHFQRLVSLGFNLLRFVITWEAIEHEGPGIYDRDYLDYVIQLLKKCQYYGLQVFIDPHQDTWSRQCGGSGHPGWTLTLAGLNPLHFNTTVAAFVQNTYDKPETFPRMIWNTNYQRLAAATLFTLFFAGKTFAPKCIIDQVNIQDYLQSHFFNAVAQLALLIRQHGLEDEVVLGYDTMNEPGQGYLGFPDLDKLDDSDTSFKMGLMPTPFQGMLLGSGIPCKVAHYDFIWSGPKKTGDILVDPSTGGGGGDADTVSAWLTQEELDDSCMTFGWKRGASWEKAGCIWELHGLWDKTTATLLSPHYFATDPTSEKPTHFAHDYWLPYLTSYIQAIRAVHNNAIIFVQPPILDKPPKLPTDDPLFDRLVYTPHWYDGLTLVKKKWCSYNIDFINLNRGKYGSGPLRFLRALCLGEKAIRKCFIKQMETIRAEGLEQIGNYPCLLGEIGIPYDMKDGSSAEAASSSLLEQLWLWIVSLFFADHSSRAVNDITKPDSSQNKAMDASINAVEATLLNYTLWQYVPDNDPFWGDLWNGEDLSIWQQGAPDQYASTLTPFVNTAESASINELDSPVSTIKSPSPSPTMVGELDRKMLLPQGINQRQLVCLYRPRPRLTAGTPVAVKFTSPTTKAAAYYRYEFKPSTTTTTKVTELYVPNHGFPNPAFRRPQQADVVTQVVVSRGKWKVHQTRQDYWLLHWWWDEDLVDDSTLVLELKGAKWIHITIHIIPQPLYTPSEHDCPVPSTNDYFSSLCRFESPTTNTPSTFGCVWSHTLPPLLSSNPIDSGHSVYQSSMSSSMSSSCYPSTSSSHRRYHPYRKHNTPSSSSSSSSSACTSTTSLFSTTSDQSISPASSIEPDPGPLSPSALFGSIQTTPASSSIIVNHTSTADDILDDDDIFAEFAQLTSTTNISDSPPPDLTAMDDFSLF</sequence>
<dbReference type="InterPro" id="IPR052066">
    <property type="entry name" value="Glycosphingolipid_Hydrolases"/>
</dbReference>
<dbReference type="OMA" id="MWQTFLT"/>
<evidence type="ECO:0000256" key="3">
    <source>
        <dbReference type="ARBA" id="ARBA00023295"/>
    </source>
</evidence>
<protein>
    <recommendedName>
        <fullName evidence="5">Glycoside hydrolase family 5 domain-containing protein</fullName>
    </recommendedName>
</protein>
<dbReference type="AlphaFoldDB" id="A0A163J5T8"/>
<keyword evidence="3" id="KW-0326">Glycosidase</keyword>
<feature type="compositionally biased region" description="Low complexity" evidence="4">
    <location>
        <begin position="877"/>
        <end position="903"/>
    </location>
</feature>
<evidence type="ECO:0000259" key="5">
    <source>
        <dbReference type="Pfam" id="PF00150"/>
    </source>
</evidence>
<keyword evidence="7" id="KW-1185">Reference proteome</keyword>
<reference evidence="6" key="1">
    <citation type="submission" date="2016-04" db="EMBL/GenBank/DDBJ databases">
        <authorList>
            <person name="Evans L.H."/>
            <person name="Alamgir A."/>
            <person name="Owens N."/>
            <person name="Weber N.D."/>
            <person name="Virtaneva K."/>
            <person name="Barbian K."/>
            <person name="Babar A."/>
            <person name="Rosenke K."/>
        </authorList>
    </citation>
    <scope>NUCLEOTIDE SEQUENCE [LARGE SCALE GENOMIC DNA]</scope>
    <source>
        <strain evidence="6">CBS 101.48</strain>
    </source>
</reference>
<evidence type="ECO:0000313" key="7">
    <source>
        <dbReference type="Proteomes" id="UP000078561"/>
    </source>
</evidence>
<comment type="similarity">
    <text evidence="1">Belongs to the glycosyl hydrolase 5 (cellulase A) family.</text>
</comment>
<proteinExistence type="inferred from homology"/>
<dbReference type="Gene3D" id="2.60.40.1180">
    <property type="entry name" value="Golgi alpha-mannosidase II"/>
    <property type="match status" value="1"/>
</dbReference>
<feature type="region of interest" description="Disordered" evidence="4">
    <location>
        <begin position="852"/>
        <end position="924"/>
    </location>
</feature>
<dbReference type="InterPro" id="IPR001547">
    <property type="entry name" value="Glyco_hydro_5"/>
</dbReference>
<evidence type="ECO:0000256" key="2">
    <source>
        <dbReference type="ARBA" id="ARBA00022801"/>
    </source>
</evidence>
<dbReference type="OrthoDB" id="9971853at2759"/>
<dbReference type="InterPro" id="IPR013780">
    <property type="entry name" value="Glyco_hydro_b"/>
</dbReference>
<dbReference type="InterPro" id="IPR017853">
    <property type="entry name" value="GH"/>
</dbReference>
<accession>A0A163J5T8</accession>
<feature type="domain" description="Glycoside hydrolase family 5" evidence="5">
    <location>
        <begin position="66"/>
        <end position="126"/>
    </location>
</feature>
<dbReference type="STRING" id="4829.A0A163J5T8"/>
<evidence type="ECO:0000256" key="1">
    <source>
        <dbReference type="ARBA" id="ARBA00005641"/>
    </source>
</evidence>
<dbReference type="SUPFAM" id="SSF51445">
    <property type="entry name" value="(Trans)glycosidases"/>
    <property type="match status" value="1"/>
</dbReference>
<dbReference type="Pfam" id="PF00150">
    <property type="entry name" value="Cellulase"/>
    <property type="match status" value="1"/>
</dbReference>
<dbReference type="InParanoid" id="A0A163J5T8"/>
<evidence type="ECO:0000256" key="4">
    <source>
        <dbReference type="SAM" id="MobiDB-lite"/>
    </source>
</evidence>
<dbReference type="GO" id="GO:0050295">
    <property type="term" value="F:steryl-beta-glucosidase activity"/>
    <property type="evidence" value="ECO:0007669"/>
    <property type="project" value="TreeGrafter"/>
</dbReference>
<name>A0A163J5T8_ABSGL</name>
<dbReference type="Gene3D" id="3.20.20.80">
    <property type="entry name" value="Glycosidases"/>
    <property type="match status" value="2"/>
</dbReference>